<dbReference type="EMBL" id="NESQ01000328">
    <property type="protein sequence ID" value="PUU73992.1"/>
    <property type="molecule type" value="Genomic_DNA"/>
</dbReference>
<gene>
    <name evidence="1" type="ORF">B9Z19DRAFT_1068539</name>
</gene>
<dbReference type="AlphaFoldDB" id="A0A2T6ZEU2"/>
<sequence>MPLSVTYLISSLHVNWPTLCFIILAEIPQPLPQHSNISECPQLKYWKFVPPYKKSSRKPLKRLQIPFELPTHNRATIDINPGKSVELFSLTIDYSKGNIISQ</sequence>
<organism evidence="1 2">
    <name type="scientific">Tuber borchii</name>
    <name type="common">White truffle</name>
    <dbReference type="NCBI Taxonomy" id="42251"/>
    <lineage>
        <taxon>Eukaryota</taxon>
        <taxon>Fungi</taxon>
        <taxon>Dikarya</taxon>
        <taxon>Ascomycota</taxon>
        <taxon>Pezizomycotina</taxon>
        <taxon>Pezizomycetes</taxon>
        <taxon>Pezizales</taxon>
        <taxon>Tuberaceae</taxon>
        <taxon>Tuber</taxon>
    </lineage>
</organism>
<reference evidence="1 2" key="1">
    <citation type="submission" date="2017-04" db="EMBL/GenBank/DDBJ databases">
        <title>Draft genome sequence of Tuber borchii Vittad., a whitish edible truffle.</title>
        <authorList>
            <consortium name="DOE Joint Genome Institute"/>
            <person name="Murat C."/>
            <person name="Kuo A."/>
            <person name="Barry K.W."/>
            <person name="Clum A."/>
            <person name="Dockter R.B."/>
            <person name="Fauchery L."/>
            <person name="Iotti M."/>
            <person name="Kohler A."/>
            <person name="Labutti K."/>
            <person name="Lindquist E.A."/>
            <person name="Lipzen A."/>
            <person name="Ohm R.A."/>
            <person name="Wang M."/>
            <person name="Grigoriev I.V."/>
            <person name="Zambonelli A."/>
            <person name="Martin F.M."/>
        </authorList>
    </citation>
    <scope>NUCLEOTIDE SEQUENCE [LARGE SCALE GENOMIC DNA]</scope>
    <source>
        <strain evidence="1 2">Tbo3840</strain>
    </source>
</reference>
<proteinExistence type="predicted"/>
<keyword evidence="2" id="KW-1185">Reference proteome</keyword>
<evidence type="ECO:0000313" key="1">
    <source>
        <dbReference type="EMBL" id="PUU73992.1"/>
    </source>
</evidence>
<accession>A0A2T6ZEU2</accession>
<protein>
    <submittedName>
        <fullName evidence="1">Uncharacterized protein</fullName>
    </submittedName>
</protein>
<evidence type="ECO:0000313" key="2">
    <source>
        <dbReference type="Proteomes" id="UP000244722"/>
    </source>
</evidence>
<name>A0A2T6ZEU2_TUBBO</name>
<comment type="caution">
    <text evidence="1">The sequence shown here is derived from an EMBL/GenBank/DDBJ whole genome shotgun (WGS) entry which is preliminary data.</text>
</comment>
<dbReference type="Proteomes" id="UP000244722">
    <property type="component" value="Unassembled WGS sequence"/>
</dbReference>